<sequence>MLGYPAHFGQIECLKLVAGPRFSDKRLGYLGIALLLDENQETLTLVTNSLKNDMNHANLNIVGLALGTLGNIASVEVARDLTDEVEKLLEHSSPYIRKKAALCAIRIIHKVPDLYEQYINRVPALISDKNHGVMLSGVTLTEELCQINEAIVAHFKQIVPILVRRLKSLATTSSFLPELDVNGVTDPFLQVKILKLLRILGINDSGVSETMADALAQVATNTDGSKNAGNSILYETVLTIMETESDSDLRALAINILGKFLTNKDNNTRYVALTTLNKAVYMDLPAVQRHRNTILECLQDADISIKRRALDLSFALIDESNIRILTRELLVFLESADQEFKQDTAIQICAAAEKYAPNRRWHIDTIIRVLNLAGNYVNEDIVSGLTRLISQATDLHAYSVKKLYSCLEQDAQQGFQESLALSAAWTIGELAHILINAGGTSEEVSSQPSAEEVVGLLERVLSSKLAYSSPTVQQYVTTAMMKLTSRFAHLPHASSLNQRICAILHPFVRSTDVEVQQRVNEYMAILESGEIRVAVFEPMPATTTSDKSRISARVAKKRATTHRRHPSQATSHAPEADLLLDLMGDAEASPSPAPQSIPSVARSSSQNLLADLLGGVDLTSGSTPSVTGLLDEVAPTTSKYAAYEKHGLLVDLDPRADASNPNIVNINATFTNKGTAPISNLSFQVAVPKSQRIQILPPSSTDVLVGTPATQVFRVANPSKVPIRLRIRVTFTSSGDNHEDIVEFSGFPDSLR</sequence>
<comment type="caution">
    <text evidence="1">The sequence shown here is derived from an EMBL/GenBank/DDBJ whole genome shotgun (WGS) entry which is preliminary data.</text>
</comment>
<evidence type="ECO:0000313" key="2">
    <source>
        <dbReference type="Proteomes" id="UP001165960"/>
    </source>
</evidence>
<reference evidence="1" key="1">
    <citation type="submission" date="2022-04" db="EMBL/GenBank/DDBJ databases">
        <title>Genome of the entomopathogenic fungus Entomophthora muscae.</title>
        <authorList>
            <person name="Elya C."/>
            <person name="Lovett B.R."/>
            <person name="Lee E."/>
            <person name="Macias A.M."/>
            <person name="Hajek A.E."/>
            <person name="De Bivort B.L."/>
            <person name="Kasson M.T."/>
            <person name="De Fine Licht H.H."/>
            <person name="Stajich J.E."/>
        </authorList>
    </citation>
    <scope>NUCLEOTIDE SEQUENCE</scope>
    <source>
        <strain evidence="1">Berkeley</strain>
    </source>
</reference>
<protein>
    <submittedName>
        <fullName evidence="1">Clathrin associated protein complex large subunit</fullName>
    </submittedName>
</protein>
<accession>A0ACC2SK30</accession>
<gene>
    <name evidence="1" type="primary">APL4_1</name>
    <name evidence="1" type="ORF">DSO57_1009872</name>
</gene>
<dbReference type="Proteomes" id="UP001165960">
    <property type="component" value="Unassembled WGS sequence"/>
</dbReference>
<dbReference type="EMBL" id="QTSX02005002">
    <property type="protein sequence ID" value="KAJ9062526.1"/>
    <property type="molecule type" value="Genomic_DNA"/>
</dbReference>
<organism evidence="1 2">
    <name type="scientific">Entomophthora muscae</name>
    <dbReference type="NCBI Taxonomy" id="34485"/>
    <lineage>
        <taxon>Eukaryota</taxon>
        <taxon>Fungi</taxon>
        <taxon>Fungi incertae sedis</taxon>
        <taxon>Zoopagomycota</taxon>
        <taxon>Entomophthoromycotina</taxon>
        <taxon>Entomophthoromycetes</taxon>
        <taxon>Entomophthorales</taxon>
        <taxon>Entomophthoraceae</taxon>
        <taxon>Entomophthora</taxon>
    </lineage>
</organism>
<evidence type="ECO:0000313" key="1">
    <source>
        <dbReference type="EMBL" id="KAJ9062526.1"/>
    </source>
</evidence>
<keyword evidence="2" id="KW-1185">Reference proteome</keyword>
<name>A0ACC2SK30_9FUNG</name>
<proteinExistence type="predicted"/>